<organism evidence="2 3">
    <name type="scientific">Mesorhabditis belari</name>
    <dbReference type="NCBI Taxonomy" id="2138241"/>
    <lineage>
        <taxon>Eukaryota</taxon>
        <taxon>Metazoa</taxon>
        <taxon>Ecdysozoa</taxon>
        <taxon>Nematoda</taxon>
        <taxon>Chromadorea</taxon>
        <taxon>Rhabditida</taxon>
        <taxon>Rhabditina</taxon>
        <taxon>Rhabditomorpha</taxon>
        <taxon>Rhabditoidea</taxon>
        <taxon>Rhabditidae</taxon>
        <taxon>Mesorhabditinae</taxon>
        <taxon>Mesorhabditis</taxon>
    </lineage>
</organism>
<evidence type="ECO:0000313" key="3">
    <source>
        <dbReference type="WBParaSite" id="MBELARI_LOCUS990"/>
    </source>
</evidence>
<proteinExistence type="predicted"/>
<evidence type="ECO:0000256" key="1">
    <source>
        <dbReference type="SAM" id="MobiDB-lite"/>
    </source>
</evidence>
<dbReference type="AlphaFoldDB" id="A0AAF3FS84"/>
<feature type="region of interest" description="Disordered" evidence="1">
    <location>
        <begin position="1"/>
        <end position="21"/>
    </location>
</feature>
<dbReference type="WBParaSite" id="MBELARI_LOCUS990">
    <property type="protein sequence ID" value="MBELARI_LOCUS990"/>
    <property type="gene ID" value="MBELARI_LOCUS990"/>
</dbReference>
<name>A0AAF3FS84_9BILA</name>
<evidence type="ECO:0000313" key="2">
    <source>
        <dbReference type="Proteomes" id="UP000887575"/>
    </source>
</evidence>
<reference evidence="3" key="1">
    <citation type="submission" date="2024-02" db="UniProtKB">
        <authorList>
            <consortium name="WormBaseParasite"/>
        </authorList>
    </citation>
    <scope>IDENTIFICATION</scope>
</reference>
<accession>A0AAF3FS84</accession>
<protein>
    <submittedName>
        <fullName evidence="3">Uncharacterized protein</fullName>
    </submittedName>
</protein>
<dbReference type="Proteomes" id="UP000887575">
    <property type="component" value="Unassembled WGS sequence"/>
</dbReference>
<sequence length="116" mass="13508">MMKEIYQKIRRKSSPSPKKFEDWTKPIKAALTDNPTYWPDPKEYDEIVKECTDAGSYHVNKENVPHRAEDAEVPISEWNQALQHQVESIETDSTIAASSWRRQISTKASREDARIF</sequence>
<keyword evidence="2" id="KW-1185">Reference proteome</keyword>